<dbReference type="RefSeq" id="WP_189605455.1">
    <property type="nucleotide sequence ID" value="NZ_BMXB01000014.1"/>
</dbReference>
<sequence length="140" mass="15333">MKLFSLFLLLFFTGASLAQDSTDVTSYSSELMVGELMAFGERSLRFKELISDSRCPTDVSCVWAGEAKVLVELYENGKLCGEEILVISGGGQASVVLEHLFSGAAYKLTGFNLQPYPETSVKIKPSDYTLSLNVTEKIKD</sequence>
<evidence type="ECO:0000256" key="1">
    <source>
        <dbReference type="SAM" id="SignalP"/>
    </source>
</evidence>
<comment type="caution">
    <text evidence="2">The sequence shown here is derived from an EMBL/GenBank/DDBJ whole genome shotgun (WGS) entry which is preliminary data.</text>
</comment>
<reference evidence="2" key="2">
    <citation type="submission" date="2020-09" db="EMBL/GenBank/DDBJ databases">
        <authorList>
            <person name="Sun Q."/>
            <person name="Kim S."/>
        </authorList>
    </citation>
    <scope>NUCLEOTIDE SEQUENCE</scope>
    <source>
        <strain evidence="2">KCTC 12719</strain>
    </source>
</reference>
<gene>
    <name evidence="2" type="ORF">GCM10007103_28500</name>
</gene>
<protein>
    <submittedName>
        <fullName evidence="2">Uncharacterized protein</fullName>
    </submittedName>
</protein>
<accession>A0A918W0N0</accession>
<name>A0A918W0N0_9FLAO</name>
<dbReference type="Proteomes" id="UP000610456">
    <property type="component" value="Unassembled WGS sequence"/>
</dbReference>
<evidence type="ECO:0000313" key="2">
    <source>
        <dbReference type="EMBL" id="GHA45706.1"/>
    </source>
</evidence>
<reference evidence="2" key="1">
    <citation type="journal article" date="2014" name="Int. J. Syst. Evol. Microbiol.">
        <title>Complete genome sequence of Corynebacterium casei LMG S-19264T (=DSM 44701T), isolated from a smear-ripened cheese.</title>
        <authorList>
            <consortium name="US DOE Joint Genome Institute (JGI-PGF)"/>
            <person name="Walter F."/>
            <person name="Albersmeier A."/>
            <person name="Kalinowski J."/>
            <person name="Ruckert C."/>
        </authorList>
    </citation>
    <scope>NUCLEOTIDE SEQUENCE</scope>
    <source>
        <strain evidence="2">KCTC 12719</strain>
    </source>
</reference>
<feature type="chain" id="PRO_5038078382" evidence="1">
    <location>
        <begin position="19"/>
        <end position="140"/>
    </location>
</feature>
<dbReference type="AlphaFoldDB" id="A0A918W0N0"/>
<evidence type="ECO:0000313" key="3">
    <source>
        <dbReference type="Proteomes" id="UP000610456"/>
    </source>
</evidence>
<feature type="signal peptide" evidence="1">
    <location>
        <begin position="1"/>
        <end position="18"/>
    </location>
</feature>
<dbReference type="EMBL" id="BMXB01000014">
    <property type="protein sequence ID" value="GHA45706.1"/>
    <property type="molecule type" value="Genomic_DNA"/>
</dbReference>
<keyword evidence="3" id="KW-1185">Reference proteome</keyword>
<organism evidence="2 3">
    <name type="scientific">Salinimicrobium marinum</name>
    <dbReference type="NCBI Taxonomy" id="680283"/>
    <lineage>
        <taxon>Bacteria</taxon>
        <taxon>Pseudomonadati</taxon>
        <taxon>Bacteroidota</taxon>
        <taxon>Flavobacteriia</taxon>
        <taxon>Flavobacteriales</taxon>
        <taxon>Flavobacteriaceae</taxon>
        <taxon>Salinimicrobium</taxon>
    </lineage>
</organism>
<proteinExistence type="predicted"/>
<keyword evidence="1" id="KW-0732">Signal</keyword>